<comment type="caution">
    <text evidence="1">The sequence shown here is derived from an EMBL/GenBank/DDBJ whole genome shotgun (WGS) entry which is preliminary data.</text>
</comment>
<sequence>NTLSIQLVQVVILLLLESVVATENDTVVVVQTLAGSVAGKVEETKLHGIFVEKFLNIHYAEAPVGKLRFMKPCAKKPWKDALNKVENIYLLQEHLSISEQ</sequence>
<protein>
    <submittedName>
        <fullName evidence="1">AGAP010913-PA, partial</fullName>
    </submittedName>
</protein>
<dbReference type="SUPFAM" id="SSF53474">
    <property type="entry name" value="alpha/beta-Hydrolases"/>
    <property type="match status" value="1"/>
</dbReference>
<evidence type="ECO:0000313" key="2">
    <source>
        <dbReference type="Proteomes" id="UP001152795"/>
    </source>
</evidence>
<organism evidence="1 2">
    <name type="scientific">Paramuricea clavata</name>
    <name type="common">Red gorgonian</name>
    <name type="synonym">Violescent sea-whip</name>
    <dbReference type="NCBI Taxonomy" id="317549"/>
    <lineage>
        <taxon>Eukaryota</taxon>
        <taxon>Metazoa</taxon>
        <taxon>Cnidaria</taxon>
        <taxon>Anthozoa</taxon>
        <taxon>Octocorallia</taxon>
        <taxon>Malacalcyonacea</taxon>
        <taxon>Plexauridae</taxon>
        <taxon>Paramuricea</taxon>
    </lineage>
</organism>
<dbReference type="InterPro" id="IPR002018">
    <property type="entry name" value="CarbesteraseB"/>
</dbReference>
<evidence type="ECO:0000313" key="1">
    <source>
        <dbReference type="EMBL" id="CAB4001620.1"/>
    </source>
</evidence>
<reference evidence="1" key="1">
    <citation type="submission" date="2020-04" db="EMBL/GenBank/DDBJ databases">
        <authorList>
            <person name="Alioto T."/>
            <person name="Alioto T."/>
            <person name="Gomez Garrido J."/>
        </authorList>
    </citation>
    <scope>NUCLEOTIDE SEQUENCE</scope>
    <source>
        <strain evidence="1">A484AB</strain>
    </source>
</reference>
<dbReference type="PANTHER" id="PTHR45237:SF2">
    <property type="entry name" value="POSSIBLE PARA-NITROBENZYL ESTERASE"/>
    <property type="match status" value="1"/>
</dbReference>
<dbReference type="InterPro" id="IPR029058">
    <property type="entry name" value="AB_hydrolase_fold"/>
</dbReference>
<feature type="non-terminal residue" evidence="1">
    <location>
        <position position="100"/>
    </location>
</feature>
<dbReference type="PANTHER" id="PTHR45237">
    <property type="entry name" value="POSSIBLE PARA-NITROBENZYL ESTERASE"/>
    <property type="match status" value="1"/>
</dbReference>
<dbReference type="EMBL" id="CACRXK020004136">
    <property type="protein sequence ID" value="CAB4001620.1"/>
    <property type="molecule type" value="Genomic_DNA"/>
</dbReference>
<dbReference type="Gene3D" id="3.40.50.1820">
    <property type="entry name" value="alpha/beta hydrolase"/>
    <property type="match status" value="1"/>
</dbReference>
<dbReference type="Pfam" id="PF00135">
    <property type="entry name" value="COesterase"/>
    <property type="match status" value="1"/>
</dbReference>
<proteinExistence type="predicted"/>
<dbReference type="OrthoDB" id="6846267at2759"/>
<accession>A0A6S7HET7</accession>
<keyword evidence="2" id="KW-1185">Reference proteome</keyword>
<dbReference type="Proteomes" id="UP001152795">
    <property type="component" value="Unassembled WGS sequence"/>
</dbReference>
<dbReference type="AlphaFoldDB" id="A0A6S7HET7"/>
<gene>
    <name evidence="1" type="ORF">PACLA_8A008932</name>
</gene>
<name>A0A6S7HET7_PARCT</name>